<keyword evidence="5 7" id="KW-1133">Transmembrane helix</keyword>
<comment type="caution">
    <text evidence="10">The sequence shown here is derived from an EMBL/GenBank/DDBJ whole genome shotgun (WGS) entry which is preliminary data.</text>
</comment>
<comment type="subcellular location">
    <subcellularLocation>
        <location evidence="1">Cell membrane</location>
        <topology evidence="1">Multi-pass membrane protein</topology>
    </subcellularLocation>
</comment>
<feature type="domain" description="MacB-like periplasmic core" evidence="9">
    <location>
        <begin position="25"/>
        <end position="246"/>
    </location>
</feature>
<dbReference type="Pfam" id="PF12704">
    <property type="entry name" value="MacB_PCD"/>
    <property type="match status" value="1"/>
</dbReference>
<organism evidence="10 11">
    <name type="scientific">Psychroserpens luteus</name>
    <dbReference type="NCBI Taxonomy" id="1434066"/>
    <lineage>
        <taxon>Bacteria</taxon>
        <taxon>Pseudomonadati</taxon>
        <taxon>Bacteroidota</taxon>
        <taxon>Flavobacteriia</taxon>
        <taxon>Flavobacteriales</taxon>
        <taxon>Flavobacteriaceae</taxon>
        <taxon>Psychroserpens</taxon>
    </lineage>
</organism>
<feature type="transmembrane region" description="Helical" evidence="7">
    <location>
        <begin position="321"/>
        <end position="348"/>
    </location>
</feature>
<dbReference type="Proteomes" id="UP001597548">
    <property type="component" value="Unassembled WGS sequence"/>
</dbReference>
<dbReference type="InterPro" id="IPR025857">
    <property type="entry name" value="MacB_PCD"/>
</dbReference>
<comment type="similarity">
    <text evidence="2">Belongs to the ABC-4 integral membrane protein family. LolC/E subfamily.</text>
</comment>
<evidence type="ECO:0000256" key="5">
    <source>
        <dbReference type="ARBA" id="ARBA00022989"/>
    </source>
</evidence>
<evidence type="ECO:0000256" key="7">
    <source>
        <dbReference type="SAM" id="Phobius"/>
    </source>
</evidence>
<evidence type="ECO:0000259" key="9">
    <source>
        <dbReference type="Pfam" id="PF12704"/>
    </source>
</evidence>
<reference evidence="11" key="1">
    <citation type="journal article" date="2019" name="Int. J. Syst. Evol. Microbiol.">
        <title>The Global Catalogue of Microorganisms (GCM) 10K type strain sequencing project: providing services to taxonomists for standard genome sequencing and annotation.</title>
        <authorList>
            <consortium name="The Broad Institute Genomics Platform"/>
            <consortium name="The Broad Institute Genome Sequencing Center for Infectious Disease"/>
            <person name="Wu L."/>
            <person name="Ma J."/>
        </authorList>
    </citation>
    <scope>NUCLEOTIDE SEQUENCE [LARGE SCALE GENOMIC DNA]</scope>
    <source>
        <strain evidence="11">KCTC 32514</strain>
    </source>
</reference>
<evidence type="ECO:0000256" key="4">
    <source>
        <dbReference type="ARBA" id="ARBA00022692"/>
    </source>
</evidence>
<accession>A0ABW5ZYX6</accession>
<dbReference type="Pfam" id="PF02687">
    <property type="entry name" value="FtsX"/>
    <property type="match status" value="1"/>
</dbReference>
<feature type="transmembrane region" description="Helical" evidence="7">
    <location>
        <begin position="21"/>
        <end position="49"/>
    </location>
</feature>
<feature type="transmembrane region" description="Helical" evidence="7">
    <location>
        <begin position="368"/>
        <end position="389"/>
    </location>
</feature>
<evidence type="ECO:0000259" key="8">
    <source>
        <dbReference type="Pfam" id="PF02687"/>
    </source>
</evidence>
<evidence type="ECO:0000313" key="10">
    <source>
        <dbReference type="EMBL" id="MFD2917121.1"/>
    </source>
</evidence>
<keyword evidence="4 7" id="KW-0812">Transmembrane</keyword>
<evidence type="ECO:0000256" key="3">
    <source>
        <dbReference type="ARBA" id="ARBA00022475"/>
    </source>
</evidence>
<sequence length="400" mass="44222">MNFSLYIAKRYLFSKSSNNSINIMTIIAASGTIIAAAALFIVLSGFAGLKSFSLEFSSFVDPDLKVFPLEGKSFVISKEDALKINTINGIQSYSKTIEERVILEFDGKKQIVTMKGVDENFTKVTAIDTMVYYGNWLERGTNQIVSGGGISNKLSYGVLDLTRNQKIYVPKPGKGQITSVKGGFNSVLAYNIGIFDINPDLNNEYIFSNIETTRHLLNYDENQVSSIELKLDAEADEVKVSEALKTIFGNTVEVKNRAQLNDALYKMLNTENMAVYLIFTLVIIIALFNVIGALIMMILDKKASLNTLFNLGATTKEIRRIFFLQGSLMTILAGTIGLILGFVIIFLQKQFALIMLTPSLPYPVEIKAINFVIVLITITVFGVLASKLASQRISKNLVKS</sequence>
<proteinExistence type="inferred from homology"/>
<keyword evidence="11" id="KW-1185">Reference proteome</keyword>
<evidence type="ECO:0000256" key="2">
    <source>
        <dbReference type="ARBA" id="ARBA00005236"/>
    </source>
</evidence>
<evidence type="ECO:0000313" key="11">
    <source>
        <dbReference type="Proteomes" id="UP001597548"/>
    </source>
</evidence>
<dbReference type="PANTHER" id="PTHR30489">
    <property type="entry name" value="LIPOPROTEIN-RELEASING SYSTEM TRANSMEMBRANE PROTEIN LOLE"/>
    <property type="match status" value="1"/>
</dbReference>
<dbReference type="InterPro" id="IPR003838">
    <property type="entry name" value="ABC3_permease_C"/>
</dbReference>
<evidence type="ECO:0000256" key="1">
    <source>
        <dbReference type="ARBA" id="ARBA00004651"/>
    </source>
</evidence>
<name>A0ABW5ZYX6_9FLAO</name>
<feature type="transmembrane region" description="Helical" evidence="7">
    <location>
        <begin position="273"/>
        <end position="300"/>
    </location>
</feature>
<evidence type="ECO:0000256" key="6">
    <source>
        <dbReference type="ARBA" id="ARBA00023136"/>
    </source>
</evidence>
<dbReference type="InterPro" id="IPR051447">
    <property type="entry name" value="Lipoprotein-release_system"/>
</dbReference>
<dbReference type="PANTHER" id="PTHR30489:SF0">
    <property type="entry name" value="LIPOPROTEIN-RELEASING SYSTEM TRANSMEMBRANE PROTEIN LOLE"/>
    <property type="match status" value="1"/>
</dbReference>
<dbReference type="RefSeq" id="WP_194506039.1">
    <property type="nucleotide sequence ID" value="NZ_JADILU010000001.1"/>
</dbReference>
<keyword evidence="3" id="KW-1003">Cell membrane</keyword>
<dbReference type="EMBL" id="JBHUOS010000010">
    <property type="protein sequence ID" value="MFD2917121.1"/>
    <property type="molecule type" value="Genomic_DNA"/>
</dbReference>
<protein>
    <submittedName>
        <fullName evidence="10">ABC transporter permease</fullName>
    </submittedName>
</protein>
<feature type="domain" description="ABC3 transporter permease C-terminal" evidence="8">
    <location>
        <begin position="277"/>
        <end position="395"/>
    </location>
</feature>
<gene>
    <name evidence="10" type="ORF">ACFS29_15815</name>
</gene>
<keyword evidence="6 7" id="KW-0472">Membrane</keyword>